<evidence type="ECO:0000256" key="5">
    <source>
        <dbReference type="ARBA" id="ARBA00023186"/>
    </source>
</evidence>
<dbReference type="FunFam" id="3.30.2180.10:FF:000001">
    <property type="entry name" value="ATP synthase mitochondrial F1 complex assembly factor 2"/>
    <property type="match status" value="1"/>
</dbReference>
<dbReference type="SUPFAM" id="SSF160909">
    <property type="entry name" value="ATP12-like"/>
    <property type="match status" value="1"/>
</dbReference>
<name>A0A803W0T9_FICAL</name>
<sequence length="220" mass="24125">MGWDGMGWDGMGWDGMGWDGMGWDGMEGLIPGRGVITPHHVGTCSPGCVSGMSVTSCCAPPHPQQSCMEGSSFQDQVYPSGKPEYSGSWLLSATALNLLPLWGCLLFLSSCSSLIPQDFYSDSPGGFEINLDHRKLKTPQAKLFTVPSEALAIAVATEWDSQKDTIKFYTMHLTTLCNTALDNPTQRNKTQLIRAAVKFLETDTVWYEMGAQQDFGKRVR</sequence>
<comment type="similarity">
    <text evidence="2">Belongs to the ATP12 family.</text>
</comment>
<dbReference type="AlphaFoldDB" id="A0A803W0T9"/>
<dbReference type="Proteomes" id="UP000016665">
    <property type="component" value="Chromosome 14"/>
</dbReference>
<evidence type="ECO:0000256" key="3">
    <source>
        <dbReference type="ARBA" id="ARBA00022946"/>
    </source>
</evidence>
<keyword evidence="7" id="KW-1185">Reference proteome</keyword>
<dbReference type="Ensembl" id="ENSFALT00000041239.1">
    <property type="protein sequence ID" value="ENSFALP00000028595.1"/>
    <property type="gene ID" value="ENSFALG00000013756.2"/>
</dbReference>
<evidence type="ECO:0000256" key="1">
    <source>
        <dbReference type="ARBA" id="ARBA00004173"/>
    </source>
</evidence>
<evidence type="ECO:0000313" key="7">
    <source>
        <dbReference type="Proteomes" id="UP000016665"/>
    </source>
</evidence>
<keyword evidence="5" id="KW-0143">Chaperone</keyword>
<evidence type="ECO:0000313" key="6">
    <source>
        <dbReference type="Ensembl" id="ENSFALP00000028595.1"/>
    </source>
</evidence>
<keyword evidence="3" id="KW-0809">Transit peptide</keyword>
<evidence type="ECO:0000256" key="2">
    <source>
        <dbReference type="ARBA" id="ARBA00008231"/>
    </source>
</evidence>
<comment type="subcellular location">
    <subcellularLocation>
        <location evidence="1">Mitochondrion</location>
    </subcellularLocation>
</comment>
<dbReference type="PANTHER" id="PTHR21013:SF10">
    <property type="entry name" value="ATP SYNTHASE MITOCHONDRIAL F1 COMPLEX ASSEMBLY FACTOR 2"/>
    <property type="match status" value="1"/>
</dbReference>
<evidence type="ECO:0000256" key="4">
    <source>
        <dbReference type="ARBA" id="ARBA00023128"/>
    </source>
</evidence>
<dbReference type="GO" id="GO:0033615">
    <property type="term" value="P:mitochondrial proton-transporting ATP synthase complex assembly"/>
    <property type="evidence" value="ECO:0007669"/>
    <property type="project" value="TreeGrafter"/>
</dbReference>
<proteinExistence type="inferred from homology"/>
<reference evidence="6" key="3">
    <citation type="submission" date="2025-09" db="UniProtKB">
        <authorList>
            <consortium name="Ensembl"/>
        </authorList>
    </citation>
    <scope>IDENTIFICATION</scope>
</reference>
<dbReference type="InterPro" id="IPR011419">
    <property type="entry name" value="ATP12_ATP_synth-F1-assembly"/>
</dbReference>
<reference evidence="6" key="2">
    <citation type="submission" date="2025-08" db="UniProtKB">
        <authorList>
            <consortium name="Ensembl"/>
        </authorList>
    </citation>
    <scope>IDENTIFICATION</scope>
</reference>
<keyword evidence="4" id="KW-0496">Mitochondrion</keyword>
<dbReference type="PANTHER" id="PTHR21013">
    <property type="entry name" value="ATP SYNTHASE MITOCHONDRIAL F1 COMPLEX ASSEMBLY FACTOR 2/ATP12 PROTEIN, MITOCHONDRIAL PRECURSOR"/>
    <property type="match status" value="1"/>
</dbReference>
<protein>
    <submittedName>
        <fullName evidence="6">ATP synthase mitochondrial F1 complex assembly factor 2</fullName>
    </submittedName>
</protein>
<dbReference type="InterPro" id="IPR023335">
    <property type="entry name" value="ATP12_ortho_dom_sf"/>
</dbReference>
<gene>
    <name evidence="6" type="primary">ATPAF2</name>
</gene>
<accession>A0A803W0T9</accession>
<reference evidence="6 7" key="1">
    <citation type="journal article" date="2012" name="Nature">
        <title>The genomic landscape of species divergence in Ficedula flycatchers.</title>
        <authorList>
            <person name="Ellegren H."/>
            <person name="Smeds L."/>
            <person name="Burri R."/>
            <person name="Olason P.I."/>
            <person name="Backstrom N."/>
            <person name="Kawakami T."/>
            <person name="Kunstner A."/>
            <person name="Makinen H."/>
            <person name="Nadachowska-Brzyska K."/>
            <person name="Qvarnstrom A."/>
            <person name="Uebbing S."/>
            <person name="Wolf J.B."/>
        </authorList>
    </citation>
    <scope>NUCLEOTIDE SEQUENCE [LARGE SCALE GENOMIC DNA]</scope>
</reference>
<organism evidence="6 7">
    <name type="scientific">Ficedula albicollis</name>
    <name type="common">Collared flycatcher</name>
    <name type="synonym">Muscicapa albicollis</name>
    <dbReference type="NCBI Taxonomy" id="59894"/>
    <lineage>
        <taxon>Eukaryota</taxon>
        <taxon>Metazoa</taxon>
        <taxon>Chordata</taxon>
        <taxon>Craniata</taxon>
        <taxon>Vertebrata</taxon>
        <taxon>Euteleostomi</taxon>
        <taxon>Archelosauria</taxon>
        <taxon>Archosauria</taxon>
        <taxon>Dinosauria</taxon>
        <taxon>Saurischia</taxon>
        <taxon>Theropoda</taxon>
        <taxon>Coelurosauria</taxon>
        <taxon>Aves</taxon>
        <taxon>Neognathae</taxon>
        <taxon>Neoaves</taxon>
        <taxon>Telluraves</taxon>
        <taxon>Australaves</taxon>
        <taxon>Passeriformes</taxon>
        <taxon>Muscicapidae</taxon>
        <taxon>Ficedula</taxon>
    </lineage>
</organism>
<dbReference type="GeneTree" id="ENSGT00390000009492"/>
<dbReference type="Gene3D" id="3.30.2180.10">
    <property type="entry name" value="ATP12-like"/>
    <property type="match status" value="1"/>
</dbReference>
<dbReference type="GO" id="GO:0005739">
    <property type="term" value="C:mitochondrion"/>
    <property type="evidence" value="ECO:0007669"/>
    <property type="project" value="UniProtKB-SubCell"/>
</dbReference>
<dbReference type="InterPro" id="IPR042272">
    <property type="entry name" value="ATP12_ATP_synth-F1-assembly_N"/>
</dbReference>
<dbReference type="Pfam" id="PF07542">
    <property type="entry name" value="ATP12"/>
    <property type="match status" value="1"/>
</dbReference>
<dbReference type="Gene3D" id="1.10.3580.10">
    <property type="entry name" value="ATP12 ATPase"/>
    <property type="match status" value="1"/>
</dbReference>